<keyword evidence="9" id="KW-1185">Reference proteome</keyword>
<dbReference type="GeneID" id="90529220"/>
<dbReference type="Gene3D" id="2.30.30.60">
    <property type="match status" value="1"/>
</dbReference>
<evidence type="ECO:0000259" key="7">
    <source>
        <dbReference type="Pfam" id="PF00924"/>
    </source>
</evidence>
<evidence type="ECO:0000256" key="4">
    <source>
        <dbReference type="ARBA" id="ARBA00023136"/>
    </source>
</evidence>
<evidence type="ECO:0000313" key="8">
    <source>
        <dbReference type="EMBL" id="AHF12607.1"/>
    </source>
</evidence>
<dbReference type="HOGENOM" id="CLU_045354_1_0_10"/>
<dbReference type="Proteomes" id="UP000018901">
    <property type="component" value="Chromosome"/>
</dbReference>
<feature type="compositionally biased region" description="Pro residues" evidence="5">
    <location>
        <begin position="457"/>
        <end position="467"/>
    </location>
</feature>
<sequence>MKKAYEIADRLMEWVSDLLLRLTGSPSPVWDRIVYGVLVFVIAIVVGRILRAVVIYVIHRVARYRGSYLLKSLVEAHIFTRLTHIIPPLVIVALLPFAFHGTPVFLKLIEKLCWIYILGVIVFSINTQLSVFWKFYSSRTALRNRPMKGMIQIIKGLLAGFWVIVAVSILIERSPMALITGLGAFAAVLMLVFKDSILGFVAGVQLSQNDMIRNGDWIVVPGGSVNGIVIDVSLDTVKVQNFDNTIVTLPPYSLVSGEVQNWRGMTEAGGRRIMRSFTIDLSTVKFCTPEFLEKMKEMDILRDFIEKKEAQQQRGIVENTQNSEGLVNGTIETNLGLFRAYMTLYLQHHKFIGGQMILMVRALDPNDNGLPLQLYCFSTNTDWVSYESIQSEIFEHYAAIMPRFGLYPFQNPSSRDYINAALLTAGHHPDELWGIPFGTMRQAASSAAKPVSSATPPQAPQPPIPPK</sequence>
<dbReference type="AlphaFoldDB" id="W0EPC0"/>
<dbReference type="InterPro" id="IPR030192">
    <property type="entry name" value="YbdG"/>
</dbReference>
<keyword evidence="4 6" id="KW-0472">Membrane</keyword>
<dbReference type="OrthoDB" id="9775207at2"/>
<keyword evidence="3 6" id="KW-1133">Transmembrane helix</keyword>
<keyword evidence="2 6" id="KW-0812">Transmembrane</keyword>
<evidence type="ECO:0000256" key="6">
    <source>
        <dbReference type="SAM" id="Phobius"/>
    </source>
</evidence>
<dbReference type="GO" id="GO:0071470">
    <property type="term" value="P:cellular response to osmotic stress"/>
    <property type="evidence" value="ECO:0007669"/>
    <property type="project" value="InterPro"/>
</dbReference>
<evidence type="ECO:0000256" key="2">
    <source>
        <dbReference type="ARBA" id="ARBA00022692"/>
    </source>
</evidence>
<feature type="transmembrane region" description="Helical" evidence="6">
    <location>
        <begin position="153"/>
        <end position="171"/>
    </location>
</feature>
<dbReference type="GO" id="GO:0008381">
    <property type="term" value="F:mechanosensitive monoatomic ion channel activity"/>
    <property type="evidence" value="ECO:0007669"/>
    <property type="project" value="InterPro"/>
</dbReference>
<feature type="region of interest" description="Disordered" evidence="5">
    <location>
        <begin position="444"/>
        <end position="467"/>
    </location>
</feature>
<feature type="domain" description="Mechanosensitive ion channel MscS" evidence="7">
    <location>
        <begin position="195"/>
        <end position="263"/>
    </location>
</feature>
<gene>
    <name evidence="8" type="ORF">BARVI_07330</name>
</gene>
<dbReference type="InterPro" id="IPR023408">
    <property type="entry name" value="MscS_beta-dom_sf"/>
</dbReference>
<dbReference type="Pfam" id="PF00924">
    <property type="entry name" value="MS_channel_2nd"/>
    <property type="match status" value="1"/>
</dbReference>
<dbReference type="EMBL" id="CP007034">
    <property type="protein sequence ID" value="AHF12607.1"/>
    <property type="molecule type" value="Genomic_DNA"/>
</dbReference>
<feature type="compositionally biased region" description="Low complexity" evidence="5">
    <location>
        <begin position="444"/>
        <end position="456"/>
    </location>
</feature>
<dbReference type="KEGG" id="bvs:BARVI_07330"/>
<dbReference type="PANTHER" id="PTHR30414:SF0">
    <property type="entry name" value="MINICONDUCTANCE MECHANOSENSITIVE CHANNEL YBDG"/>
    <property type="match status" value="1"/>
</dbReference>
<dbReference type="RefSeq" id="WP_025278566.1">
    <property type="nucleotide sequence ID" value="NZ_CP007034.1"/>
</dbReference>
<dbReference type="InterPro" id="IPR010920">
    <property type="entry name" value="LSM_dom_sf"/>
</dbReference>
<name>W0EPC0_9BACT</name>
<accession>W0EPC0</accession>
<proteinExistence type="predicted"/>
<evidence type="ECO:0000256" key="5">
    <source>
        <dbReference type="SAM" id="MobiDB-lite"/>
    </source>
</evidence>
<evidence type="ECO:0000313" key="9">
    <source>
        <dbReference type="Proteomes" id="UP000018901"/>
    </source>
</evidence>
<comment type="subcellular location">
    <subcellularLocation>
        <location evidence="1">Membrane</location>
    </subcellularLocation>
</comment>
<dbReference type="GO" id="GO:0005886">
    <property type="term" value="C:plasma membrane"/>
    <property type="evidence" value="ECO:0007669"/>
    <property type="project" value="TreeGrafter"/>
</dbReference>
<feature type="transmembrane region" description="Helical" evidence="6">
    <location>
        <begin position="177"/>
        <end position="204"/>
    </location>
</feature>
<evidence type="ECO:0000256" key="1">
    <source>
        <dbReference type="ARBA" id="ARBA00004370"/>
    </source>
</evidence>
<organism evidence="8 9">
    <name type="scientific">Barnesiella viscericola DSM 18177</name>
    <dbReference type="NCBI Taxonomy" id="880074"/>
    <lineage>
        <taxon>Bacteria</taxon>
        <taxon>Pseudomonadati</taxon>
        <taxon>Bacteroidota</taxon>
        <taxon>Bacteroidia</taxon>
        <taxon>Bacteroidales</taxon>
        <taxon>Barnesiellaceae</taxon>
        <taxon>Barnesiella</taxon>
    </lineage>
</organism>
<dbReference type="SUPFAM" id="SSF50182">
    <property type="entry name" value="Sm-like ribonucleoproteins"/>
    <property type="match status" value="1"/>
</dbReference>
<protein>
    <submittedName>
        <fullName evidence="8">Membrane protein</fullName>
    </submittedName>
</protein>
<evidence type="ECO:0000256" key="3">
    <source>
        <dbReference type="ARBA" id="ARBA00022989"/>
    </source>
</evidence>
<dbReference type="PANTHER" id="PTHR30414">
    <property type="entry name" value="MINICONDUCTANCE MECHANOSENSITIVE CHANNEL YBDG"/>
    <property type="match status" value="1"/>
</dbReference>
<feature type="transmembrane region" description="Helical" evidence="6">
    <location>
        <begin position="114"/>
        <end position="133"/>
    </location>
</feature>
<reference evidence="8 9" key="1">
    <citation type="submission" date="2013-12" db="EMBL/GenBank/DDBJ databases">
        <authorList>
            <consortium name="DOE Joint Genome Institute"/>
            <person name="Eisen J."/>
            <person name="Huntemann M."/>
            <person name="Han J."/>
            <person name="Chen A."/>
            <person name="Kyrpides N."/>
            <person name="Mavromatis K."/>
            <person name="Markowitz V."/>
            <person name="Palaniappan K."/>
            <person name="Ivanova N."/>
            <person name="Schaumberg A."/>
            <person name="Pati A."/>
            <person name="Liolios K."/>
            <person name="Nordberg H.P."/>
            <person name="Cantor M.N."/>
            <person name="Hua S.X."/>
            <person name="Woyke T."/>
        </authorList>
    </citation>
    <scope>NUCLEOTIDE SEQUENCE [LARGE SCALE GENOMIC DNA]</scope>
    <source>
        <strain evidence="9">DSM 18177</strain>
    </source>
</reference>
<dbReference type="InterPro" id="IPR006685">
    <property type="entry name" value="MscS_channel_2nd"/>
</dbReference>
<feature type="transmembrane region" description="Helical" evidence="6">
    <location>
        <begin position="78"/>
        <end position="99"/>
    </location>
</feature>
<feature type="transmembrane region" description="Helical" evidence="6">
    <location>
        <begin position="33"/>
        <end position="58"/>
    </location>
</feature>
<dbReference type="eggNOG" id="COG0668">
    <property type="taxonomic scope" value="Bacteria"/>
</dbReference>